<comment type="subcellular location">
    <subcellularLocation>
        <location evidence="1">Cytoplasm</location>
    </subcellularLocation>
</comment>
<comment type="similarity">
    <text evidence="2">Belongs to the DivIVA family.</text>
</comment>
<evidence type="ECO:0000256" key="6">
    <source>
        <dbReference type="ARBA" id="ARBA00022960"/>
    </source>
</evidence>
<keyword evidence="6" id="KW-0133">Cell shape</keyword>
<protein>
    <recommendedName>
        <fullName evidence="3">Cell wall synthesis protein Wag31</fullName>
    </recommendedName>
    <alternativeName>
        <fullName evidence="9">Antigen 84</fullName>
    </alternativeName>
</protein>
<evidence type="ECO:0000313" key="10">
    <source>
        <dbReference type="EMBL" id="CAJ1510332.1"/>
    </source>
</evidence>
<keyword evidence="5" id="KW-0132">Cell division</keyword>
<dbReference type="PANTHER" id="PTHR35794:SF2">
    <property type="entry name" value="CELL DIVISION PROTEIN DIVIVA"/>
    <property type="match status" value="1"/>
</dbReference>
<dbReference type="InterPro" id="IPR019933">
    <property type="entry name" value="DivIVA_domain"/>
</dbReference>
<reference evidence="10 11" key="1">
    <citation type="submission" date="2023-08" db="EMBL/GenBank/DDBJ databases">
        <authorList>
            <person name="Folkvardsen B D."/>
            <person name="Norman A."/>
        </authorList>
    </citation>
    <scope>NUCLEOTIDE SEQUENCE [LARGE SCALE GENOMIC DNA]</scope>
    <source>
        <strain evidence="10 11">Mu0053</strain>
    </source>
</reference>
<evidence type="ECO:0000256" key="2">
    <source>
        <dbReference type="ARBA" id="ARBA00009008"/>
    </source>
</evidence>
<dbReference type="PANTHER" id="PTHR35794">
    <property type="entry name" value="CELL DIVISION PROTEIN DIVIVA"/>
    <property type="match status" value="1"/>
</dbReference>
<dbReference type="RefSeq" id="WP_308479840.1">
    <property type="nucleotide sequence ID" value="NZ_OY726397.1"/>
</dbReference>
<evidence type="ECO:0000256" key="9">
    <source>
        <dbReference type="ARBA" id="ARBA00031737"/>
    </source>
</evidence>
<gene>
    <name evidence="10" type="ORF">MU0053_004558</name>
</gene>
<keyword evidence="11" id="KW-1185">Reference proteome</keyword>
<evidence type="ECO:0000256" key="7">
    <source>
        <dbReference type="ARBA" id="ARBA00023054"/>
    </source>
</evidence>
<evidence type="ECO:0000256" key="1">
    <source>
        <dbReference type="ARBA" id="ARBA00004496"/>
    </source>
</evidence>
<sequence>MSALLTAADVRDARFRKPRFGRRGYDEDQVDKLLEEVVARLEGRGTLTAAEVRETRLRKPPVGKRGYNEDEVEELLERIACTLEALRR</sequence>
<dbReference type="Gene3D" id="6.10.250.660">
    <property type="match status" value="2"/>
</dbReference>
<name>A0ABM9M5B3_9MYCO</name>
<accession>A0ABM9M5B3</accession>
<organism evidence="10 11">
    <name type="scientific">[Mycobacterium] burgundiense</name>
    <dbReference type="NCBI Taxonomy" id="3064286"/>
    <lineage>
        <taxon>Bacteria</taxon>
        <taxon>Bacillati</taxon>
        <taxon>Actinomycetota</taxon>
        <taxon>Actinomycetes</taxon>
        <taxon>Mycobacteriales</taxon>
        <taxon>Mycobacteriaceae</taxon>
        <taxon>Mycolicibacterium</taxon>
    </lineage>
</organism>
<dbReference type="InterPro" id="IPR007793">
    <property type="entry name" value="DivIVA_fam"/>
</dbReference>
<evidence type="ECO:0000256" key="4">
    <source>
        <dbReference type="ARBA" id="ARBA00022490"/>
    </source>
</evidence>
<evidence type="ECO:0000256" key="5">
    <source>
        <dbReference type="ARBA" id="ARBA00022618"/>
    </source>
</evidence>
<keyword evidence="7" id="KW-0175">Coiled coil</keyword>
<proteinExistence type="inferred from homology"/>
<evidence type="ECO:0000313" key="11">
    <source>
        <dbReference type="Proteomes" id="UP001190465"/>
    </source>
</evidence>
<keyword evidence="8" id="KW-0131">Cell cycle</keyword>
<dbReference type="EMBL" id="OY726397">
    <property type="protein sequence ID" value="CAJ1510332.1"/>
    <property type="molecule type" value="Genomic_DNA"/>
</dbReference>
<dbReference type="Proteomes" id="UP001190465">
    <property type="component" value="Chromosome"/>
</dbReference>
<keyword evidence="4" id="KW-0963">Cytoplasm</keyword>
<evidence type="ECO:0000256" key="3">
    <source>
        <dbReference type="ARBA" id="ARBA00018787"/>
    </source>
</evidence>
<evidence type="ECO:0000256" key="8">
    <source>
        <dbReference type="ARBA" id="ARBA00023306"/>
    </source>
</evidence>
<dbReference type="NCBIfam" id="TIGR03544">
    <property type="entry name" value="DivI1A_domain"/>
    <property type="match status" value="2"/>
</dbReference>